<comment type="caution">
    <text evidence="2">The sequence shown here is derived from an EMBL/GenBank/DDBJ whole genome shotgun (WGS) entry which is preliminary data.</text>
</comment>
<organism evidence="2 3">
    <name type="scientific">Didymella heteroderae</name>
    <dbReference type="NCBI Taxonomy" id="1769908"/>
    <lineage>
        <taxon>Eukaryota</taxon>
        <taxon>Fungi</taxon>
        <taxon>Dikarya</taxon>
        <taxon>Ascomycota</taxon>
        <taxon>Pezizomycotina</taxon>
        <taxon>Dothideomycetes</taxon>
        <taxon>Pleosporomycetidae</taxon>
        <taxon>Pleosporales</taxon>
        <taxon>Pleosporineae</taxon>
        <taxon>Didymellaceae</taxon>
        <taxon>Didymella</taxon>
    </lineage>
</organism>
<feature type="compositionally biased region" description="Polar residues" evidence="1">
    <location>
        <begin position="146"/>
        <end position="161"/>
    </location>
</feature>
<evidence type="ECO:0000313" key="2">
    <source>
        <dbReference type="EMBL" id="KAF3043150.1"/>
    </source>
</evidence>
<reference evidence="2" key="1">
    <citation type="submission" date="2019-04" db="EMBL/GenBank/DDBJ databases">
        <title>Sequencing of skin fungus with MAO and IRED activity.</title>
        <authorList>
            <person name="Marsaioli A.J."/>
            <person name="Bonatto J.M.C."/>
            <person name="Reis Junior O."/>
        </authorList>
    </citation>
    <scope>NUCLEOTIDE SEQUENCE</scope>
    <source>
        <strain evidence="2">28M1</strain>
    </source>
</reference>
<protein>
    <submittedName>
        <fullName evidence="2">Uncharacterized protein</fullName>
    </submittedName>
</protein>
<gene>
    <name evidence="2" type="ORF">E8E12_004905</name>
</gene>
<dbReference type="AlphaFoldDB" id="A0A9P4WUE4"/>
<dbReference type="EMBL" id="SWKV01000013">
    <property type="protein sequence ID" value="KAF3043150.1"/>
    <property type="molecule type" value="Genomic_DNA"/>
</dbReference>
<sequence length="224" mass="25552">MNIYAVIVGLKRLANRVYKVTAIDEMTVRAARKVVGTLLEFEQEGGLADRSNPDPVRYFCHFILFYPFCAVFTLYEYIIACTNPDECEEDVRQLEQIAEAMEHTSQTIRPDLEPFTKTIKALNKVSRTIQDSRRKRPLSADGHPANMSSRQTQPDNLNTLSIPDLDPSAFDTFPDFPMTMDGDPDPLGFVRAMESDFIGRNWHENWWDTSGGLDTGMNYMPSNR</sequence>
<dbReference type="OrthoDB" id="39175at2759"/>
<feature type="region of interest" description="Disordered" evidence="1">
    <location>
        <begin position="126"/>
        <end position="164"/>
    </location>
</feature>
<name>A0A9P4WUE4_9PLEO</name>
<keyword evidence="3" id="KW-1185">Reference proteome</keyword>
<accession>A0A9P4WUE4</accession>
<proteinExistence type="predicted"/>
<dbReference type="Proteomes" id="UP000758155">
    <property type="component" value="Unassembled WGS sequence"/>
</dbReference>
<evidence type="ECO:0000313" key="3">
    <source>
        <dbReference type="Proteomes" id="UP000758155"/>
    </source>
</evidence>
<evidence type="ECO:0000256" key="1">
    <source>
        <dbReference type="SAM" id="MobiDB-lite"/>
    </source>
</evidence>